<evidence type="ECO:0000256" key="3">
    <source>
        <dbReference type="ARBA" id="ARBA00022576"/>
    </source>
</evidence>
<proteinExistence type="inferred from homology"/>
<evidence type="ECO:0000259" key="8">
    <source>
        <dbReference type="Pfam" id="PF00155"/>
    </source>
</evidence>
<comment type="similarity">
    <text evidence="2 7">Belongs to the class-I pyridoxal-phosphate-dependent aminotransferase family.</text>
</comment>
<evidence type="ECO:0000256" key="7">
    <source>
        <dbReference type="RuleBase" id="RU000481"/>
    </source>
</evidence>
<keyword evidence="4 7" id="KW-0808">Transferase</keyword>
<gene>
    <name evidence="9" type="primary">aspC_2</name>
    <name evidence="9" type="ORF">HDIA_1919</name>
</gene>
<feature type="domain" description="Aminotransferase class I/classII large" evidence="8">
    <location>
        <begin position="41"/>
        <end position="391"/>
    </location>
</feature>
<dbReference type="PANTHER" id="PTHR46383">
    <property type="entry name" value="ASPARTATE AMINOTRANSFERASE"/>
    <property type="match status" value="1"/>
</dbReference>
<evidence type="ECO:0000256" key="2">
    <source>
        <dbReference type="ARBA" id="ARBA00007441"/>
    </source>
</evidence>
<evidence type="ECO:0000256" key="5">
    <source>
        <dbReference type="ARBA" id="ARBA00022898"/>
    </source>
</evidence>
<evidence type="ECO:0000256" key="1">
    <source>
        <dbReference type="ARBA" id="ARBA00001933"/>
    </source>
</evidence>
<evidence type="ECO:0000256" key="6">
    <source>
        <dbReference type="ARBA" id="ARBA00049185"/>
    </source>
</evidence>
<dbReference type="Proteomes" id="UP000223606">
    <property type="component" value="Chromosome 1"/>
</dbReference>
<keyword evidence="3 7" id="KW-0032">Aminotransferase</keyword>
<protein>
    <recommendedName>
        <fullName evidence="7">Aminotransferase</fullName>
        <ecNumber evidence="7">2.6.1.-</ecNumber>
    </recommendedName>
</protein>
<dbReference type="GO" id="GO:0006520">
    <property type="term" value="P:amino acid metabolic process"/>
    <property type="evidence" value="ECO:0007669"/>
    <property type="project" value="InterPro"/>
</dbReference>
<dbReference type="InterPro" id="IPR050596">
    <property type="entry name" value="AspAT/PAT-like"/>
</dbReference>
<dbReference type="PROSITE" id="PS00105">
    <property type="entry name" value="AA_TRANSFER_CLASS_1"/>
    <property type="match status" value="1"/>
</dbReference>
<evidence type="ECO:0000256" key="4">
    <source>
        <dbReference type="ARBA" id="ARBA00022679"/>
    </source>
</evidence>
<keyword evidence="10" id="KW-1185">Reference proteome</keyword>
<dbReference type="Pfam" id="PF00155">
    <property type="entry name" value="Aminotran_1_2"/>
    <property type="match status" value="1"/>
</dbReference>
<dbReference type="OrthoDB" id="9766084at2"/>
<dbReference type="InterPro" id="IPR015421">
    <property type="entry name" value="PyrdxlP-dep_Trfase_major"/>
</dbReference>
<evidence type="ECO:0000313" key="10">
    <source>
        <dbReference type="Proteomes" id="UP000223606"/>
    </source>
</evidence>
<keyword evidence="5" id="KW-0663">Pyridoxal phosphate</keyword>
<dbReference type="InterPro" id="IPR004838">
    <property type="entry name" value="NHTrfase_class1_PyrdxlP-BS"/>
</dbReference>
<dbReference type="NCBIfam" id="NF005732">
    <property type="entry name" value="PRK07550.1"/>
    <property type="match status" value="1"/>
</dbReference>
<comment type="cofactor">
    <cofactor evidence="1 7">
        <name>pyridoxal 5'-phosphate</name>
        <dbReference type="ChEBI" id="CHEBI:597326"/>
    </cofactor>
</comment>
<accession>A0A2C9D5I6</accession>
<dbReference type="GO" id="GO:0004069">
    <property type="term" value="F:L-aspartate:2-oxoglutarate aminotransferase activity"/>
    <property type="evidence" value="ECO:0007669"/>
    <property type="project" value="UniProtKB-EC"/>
</dbReference>
<organism evidence="9 10">
    <name type="scientific">Hartmannibacter diazotrophicus</name>
    <dbReference type="NCBI Taxonomy" id="1482074"/>
    <lineage>
        <taxon>Bacteria</taxon>
        <taxon>Pseudomonadati</taxon>
        <taxon>Pseudomonadota</taxon>
        <taxon>Alphaproteobacteria</taxon>
        <taxon>Hyphomicrobiales</taxon>
        <taxon>Pleomorphomonadaceae</taxon>
        <taxon>Hartmannibacter</taxon>
    </lineage>
</organism>
<dbReference type="SUPFAM" id="SSF53383">
    <property type="entry name" value="PLP-dependent transferases"/>
    <property type="match status" value="1"/>
</dbReference>
<name>A0A2C9D5I6_9HYPH</name>
<dbReference type="CDD" id="cd00609">
    <property type="entry name" value="AAT_like"/>
    <property type="match status" value="1"/>
</dbReference>
<reference evidence="10" key="1">
    <citation type="submission" date="2017-09" db="EMBL/GenBank/DDBJ databases">
        <title>Genome sequence of Nannocystis excedens DSM 71.</title>
        <authorList>
            <person name="Blom J."/>
        </authorList>
    </citation>
    <scope>NUCLEOTIDE SEQUENCE [LARGE SCALE GENOMIC DNA]</scope>
    <source>
        <strain evidence="10">type strain: E19</strain>
    </source>
</reference>
<sequence>MDLRSEDGTGIVNPRVLATDAPPIPASQAWLAAYDGGLGPIINLSQAVPSDPPPKLLLDRLEREAARPVTATYGPITGNEDLRRALVGEVSDIYRADPSSRPDVTDAAITAGCNQAFFASIIALAGAGDEVILPAPWYFNHKMTLDMLGIVAVPLPCHAGNGFVPEVEAARELVSERTRAIVLVTPNNPTGAIYPAETIEAFRTLCTETGIALVIDETYRDFLPSGHGAPHRLFETADWRRNVIQLYSFSKAFGIPGHRLGALVADRQFVQQVAKVLDCIQICPPRAAQFAVAGCMADLKTTRAENRDRIAARAQVFSDIMAGVNDWTVSSIGAYFAFVRHPFDLPAEQVAAALATQTGLLCLPGSWFGPGQEDHLRFAFANVDDAQLQGVPQRLAALRL</sequence>
<dbReference type="EMBL" id="LT960614">
    <property type="protein sequence ID" value="SON55460.1"/>
    <property type="molecule type" value="Genomic_DNA"/>
</dbReference>
<dbReference type="InterPro" id="IPR004839">
    <property type="entry name" value="Aminotransferase_I/II_large"/>
</dbReference>
<dbReference type="RefSeq" id="WP_099555968.1">
    <property type="nucleotide sequence ID" value="NZ_LT960614.1"/>
</dbReference>
<dbReference type="EC" id="2.6.1.-" evidence="7"/>
<dbReference type="InterPro" id="IPR015424">
    <property type="entry name" value="PyrdxlP-dep_Trfase"/>
</dbReference>
<dbReference type="AlphaFoldDB" id="A0A2C9D5I6"/>
<dbReference type="GO" id="GO:0030170">
    <property type="term" value="F:pyridoxal phosphate binding"/>
    <property type="evidence" value="ECO:0007669"/>
    <property type="project" value="InterPro"/>
</dbReference>
<dbReference type="Gene3D" id="3.40.640.10">
    <property type="entry name" value="Type I PLP-dependent aspartate aminotransferase-like (Major domain)"/>
    <property type="match status" value="1"/>
</dbReference>
<evidence type="ECO:0000313" key="9">
    <source>
        <dbReference type="EMBL" id="SON55460.1"/>
    </source>
</evidence>
<dbReference type="PANTHER" id="PTHR46383:SF1">
    <property type="entry name" value="ASPARTATE AMINOTRANSFERASE"/>
    <property type="match status" value="1"/>
</dbReference>
<dbReference type="KEGG" id="hdi:HDIA_1919"/>
<comment type="catalytic activity">
    <reaction evidence="6">
        <text>L-aspartate + 2-oxoglutarate = oxaloacetate + L-glutamate</text>
        <dbReference type="Rhea" id="RHEA:21824"/>
        <dbReference type="ChEBI" id="CHEBI:16452"/>
        <dbReference type="ChEBI" id="CHEBI:16810"/>
        <dbReference type="ChEBI" id="CHEBI:29985"/>
        <dbReference type="ChEBI" id="CHEBI:29991"/>
        <dbReference type="EC" id="2.6.1.1"/>
    </reaction>
</comment>